<dbReference type="AlphaFoldDB" id="A0A1V4AR29"/>
<proteinExistence type="predicted"/>
<dbReference type="STRING" id="1004156.AYP45_14125"/>
<gene>
    <name evidence="1" type="ORF">AYP45_14125</name>
</gene>
<evidence type="ECO:0000313" key="1">
    <source>
        <dbReference type="EMBL" id="OOP55562.1"/>
    </source>
</evidence>
<protein>
    <submittedName>
        <fullName evidence="1">Uncharacterized protein</fullName>
    </submittedName>
</protein>
<dbReference type="Proteomes" id="UP000189681">
    <property type="component" value="Unassembled WGS sequence"/>
</dbReference>
<dbReference type="EMBL" id="AYTS01000133">
    <property type="protein sequence ID" value="OOP55562.1"/>
    <property type="molecule type" value="Genomic_DNA"/>
</dbReference>
<name>A0A1V4AR29_9BACT</name>
<comment type="caution">
    <text evidence="1">The sequence shown here is derived from an EMBL/GenBank/DDBJ whole genome shotgun (WGS) entry which is preliminary data.</text>
</comment>
<organism evidence="1 2">
    <name type="scientific">Candidatus Brocadia carolinensis</name>
    <dbReference type="NCBI Taxonomy" id="1004156"/>
    <lineage>
        <taxon>Bacteria</taxon>
        <taxon>Pseudomonadati</taxon>
        <taxon>Planctomycetota</taxon>
        <taxon>Candidatus Brocadiia</taxon>
        <taxon>Candidatus Brocadiales</taxon>
        <taxon>Candidatus Brocadiaceae</taxon>
        <taxon>Candidatus Brocadia</taxon>
    </lineage>
</organism>
<accession>A0A1V4AR29</accession>
<evidence type="ECO:0000313" key="2">
    <source>
        <dbReference type="Proteomes" id="UP000189681"/>
    </source>
</evidence>
<reference evidence="1 2" key="1">
    <citation type="journal article" date="2017" name="Water Res.">
        <title>Discovery and metagenomic analysis of an anammox bacterial enrichment related to Candidatus "Brocadia caroliniensis" in a full-scale glycerol-fed nitritation-denitritation separate centrate treatment process.</title>
        <authorList>
            <person name="Park H."/>
            <person name="Brotto A.C."/>
            <person name="van Loosdrecht M.C."/>
            <person name="Chandran K."/>
        </authorList>
    </citation>
    <scope>NUCLEOTIDE SEQUENCE [LARGE SCALE GENOMIC DNA]</scope>
    <source>
        <strain evidence="1">26THWARD</strain>
    </source>
</reference>
<sequence length="62" mass="7099">MRERLLRFTRNDNAQNVIKGIVFVIASVFSEAISHFHNGELVVASLRYDIDFTQTKACGYHV</sequence>